<organism evidence="2 3">
    <name type="scientific">Cetraspora pellucida</name>
    <dbReference type="NCBI Taxonomy" id="1433469"/>
    <lineage>
        <taxon>Eukaryota</taxon>
        <taxon>Fungi</taxon>
        <taxon>Fungi incertae sedis</taxon>
        <taxon>Mucoromycota</taxon>
        <taxon>Glomeromycotina</taxon>
        <taxon>Glomeromycetes</taxon>
        <taxon>Diversisporales</taxon>
        <taxon>Gigasporaceae</taxon>
        <taxon>Cetraspora</taxon>
    </lineage>
</organism>
<feature type="region of interest" description="Disordered" evidence="1">
    <location>
        <begin position="168"/>
        <end position="200"/>
    </location>
</feature>
<proteinExistence type="predicted"/>
<reference evidence="2" key="1">
    <citation type="submission" date="2021-06" db="EMBL/GenBank/DDBJ databases">
        <authorList>
            <person name="Kallberg Y."/>
            <person name="Tangrot J."/>
            <person name="Rosling A."/>
        </authorList>
    </citation>
    <scope>NUCLEOTIDE SEQUENCE</scope>
    <source>
        <strain evidence="2">FL966</strain>
    </source>
</reference>
<dbReference type="Proteomes" id="UP000789759">
    <property type="component" value="Unassembled WGS sequence"/>
</dbReference>
<protein>
    <submittedName>
        <fullName evidence="2">7950_t:CDS:1</fullName>
    </submittedName>
</protein>
<feature type="non-terminal residue" evidence="2">
    <location>
        <position position="1"/>
    </location>
</feature>
<comment type="caution">
    <text evidence="2">The sequence shown here is derived from an EMBL/GenBank/DDBJ whole genome shotgun (WGS) entry which is preliminary data.</text>
</comment>
<accession>A0A9N9JVV6</accession>
<evidence type="ECO:0000256" key="1">
    <source>
        <dbReference type="SAM" id="MobiDB-lite"/>
    </source>
</evidence>
<sequence>QNEEKINQQKIYWQNQLNNLLDRQNQVINDPSQIKIFQQSLNPKQFTNDEDGVIQKEIWSNQKNQSLIENACQELQKYYDAFQELDQILTSEGNDYEELEDIKGKLKEWLDSPFITRKNAVASRNSRLVDKIADIEKKIEFLQRTAVEPTNQSFAKKLNNLGIKAKKIRRGGPKQSKQTVKIRKKLNKPNNHKGEKKLTPSIKVVRVAEPKIIIKEKEPD</sequence>
<dbReference type="AlphaFoldDB" id="A0A9N9JVV6"/>
<evidence type="ECO:0000313" key="2">
    <source>
        <dbReference type="EMBL" id="CAG8799976.1"/>
    </source>
</evidence>
<evidence type="ECO:0000313" key="3">
    <source>
        <dbReference type="Proteomes" id="UP000789759"/>
    </source>
</evidence>
<feature type="compositionally biased region" description="Basic residues" evidence="1">
    <location>
        <begin position="180"/>
        <end position="191"/>
    </location>
</feature>
<name>A0A9N9JVV6_9GLOM</name>
<keyword evidence="3" id="KW-1185">Reference proteome</keyword>
<dbReference type="EMBL" id="CAJVQA010030737">
    <property type="protein sequence ID" value="CAG8799976.1"/>
    <property type="molecule type" value="Genomic_DNA"/>
</dbReference>
<gene>
    <name evidence="2" type="ORF">CPELLU_LOCUS17631</name>
</gene>